<accession>A0A8X6X6L8</accession>
<dbReference type="Proteomes" id="UP000886998">
    <property type="component" value="Unassembled WGS sequence"/>
</dbReference>
<feature type="domain" description="Alpha-carbonic anhydrase" evidence="1">
    <location>
        <begin position="1"/>
        <end position="51"/>
    </location>
</feature>
<comment type="caution">
    <text evidence="2">The sequence shown here is derived from an EMBL/GenBank/DDBJ whole genome shotgun (WGS) entry which is preliminary data.</text>
</comment>
<dbReference type="PROSITE" id="PS51144">
    <property type="entry name" value="ALPHA_CA_2"/>
    <property type="match status" value="1"/>
</dbReference>
<dbReference type="AlphaFoldDB" id="A0A8X6X6L8"/>
<dbReference type="EMBL" id="BMAV01005694">
    <property type="protein sequence ID" value="GFY46979.1"/>
    <property type="molecule type" value="Genomic_DNA"/>
</dbReference>
<dbReference type="Gene3D" id="3.10.200.10">
    <property type="entry name" value="Alpha carbonic anhydrase"/>
    <property type="match status" value="1"/>
</dbReference>
<keyword evidence="3" id="KW-1185">Reference proteome</keyword>
<reference evidence="2" key="1">
    <citation type="submission" date="2020-08" db="EMBL/GenBank/DDBJ databases">
        <title>Multicomponent nature underlies the extraordinary mechanical properties of spider dragline silk.</title>
        <authorList>
            <person name="Kono N."/>
            <person name="Nakamura H."/>
            <person name="Mori M."/>
            <person name="Yoshida Y."/>
            <person name="Ohtoshi R."/>
            <person name="Malay A.D."/>
            <person name="Moran D.A.P."/>
            <person name="Tomita M."/>
            <person name="Numata K."/>
            <person name="Arakawa K."/>
        </authorList>
    </citation>
    <scope>NUCLEOTIDE SEQUENCE</scope>
</reference>
<evidence type="ECO:0000313" key="3">
    <source>
        <dbReference type="Proteomes" id="UP000886998"/>
    </source>
</evidence>
<name>A0A8X6X6L8_9ARAC</name>
<protein>
    <recommendedName>
        <fullName evidence="1">Alpha-carbonic anhydrase domain-containing protein</fullName>
    </recommendedName>
</protein>
<dbReference type="SUPFAM" id="SSF51069">
    <property type="entry name" value="Carbonic anhydrase"/>
    <property type="match status" value="1"/>
</dbReference>
<sequence>MKRECPQEVMKDKMYLLRRLMQGDEAHPKTILANNFRPPQPLYNRSVRTNVYNHKKENSLLNYCSLQGIDGYSNASQCLLLCLYKELPLTMCKKQ</sequence>
<evidence type="ECO:0000259" key="1">
    <source>
        <dbReference type="PROSITE" id="PS51144"/>
    </source>
</evidence>
<gene>
    <name evidence="2" type="ORF">TNIN_455931</name>
</gene>
<dbReference type="OrthoDB" id="5978072at2759"/>
<dbReference type="InterPro" id="IPR036398">
    <property type="entry name" value="CA_dom_sf"/>
</dbReference>
<dbReference type="InterPro" id="IPR001148">
    <property type="entry name" value="CA_dom"/>
</dbReference>
<evidence type="ECO:0000313" key="2">
    <source>
        <dbReference type="EMBL" id="GFY46979.1"/>
    </source>
</evidence>
<organism evidence="2 3">
    <name type="scientific">Trichonephila inaurata madagascariensis</name>
    <dbReference type="NCBI Taxonomy" id="2747483"/>
    <lineage>
        <taxon>Eukaryota</taxon>
        <taxon>Metazoa</taxon>
        <taxon>Ecdysozoa</taxon>
        <taxon>Arthropoda</taxon>
        <taxon>Chelicerata</taxon>
        <taxon>Arachnida</taxon>
        <taxon>Araneae</taxon>
        <taxon>Araneomorphae</taxon>
        <taxon>Entelegynae</taxon>
        <taxon>Araneoidea</taxon>
        <taxon>Nephilidae</taxon>
        <taxon>Trichonephila</taxon>
        <taxon>Trichonephila inaurata</taxon>
    </lineage>
</organism>
<proteinExistence type="predicted"/>